<accession>A0A6C0KWA8</accession>
<dbReference type="EMBL" id="MN740990">
    <property type="protein sequence ID" value="QHU21541.1"/>
    <property type="molecule type" value="Genomic_DNA"/>
</dbReference>
<dbReference type="AlphaFoldDB" id="A0A6C0KWA8"/>
<protein>
    <recommendedName>
        <fullName evidence="2">Phosphatidylinositol-specific phospholipase C X domain-containing protein</fullName>
    </recommendedName>
</protein>
<organism evidence="1">
    <name type="scientific">viral metagenome</name>
    <dbReference type="NCBI Taxonomy" id="1070528"/>
    <lineage>
        <taxon>unclassified sequences</taxon>
        <taxon>metagenomes</taxon>
        <taxon>organismal metagenomes</taxon>
    </lineage>
</organism>
<evidence type="ECO:0008006" key="2">
    <source>
        <dbReference type="Google" id="ProtNLM"/>
    </source>
</evidence>
<evidence type="ECO:0000313" key="1">
    <source>
        <dbReference type="EMBL" id="QHU21541.1"/>
    </source>
</evidence>
<proteinExistence type="predicted"/>
<name>A0A6C0KWA8_9ZZZZ</name>
<sequence length="147" mass="17789">MRLISHRGNINGPNPEMENNPEYILKTLSFGYDCEIDIRYIDNNFYLGHDSPNYNIDFDFLLKNANKLWIHCKNFEAFDFLIQFPELNIFWHQSDEYTLTSHKYIWCYPKMKNSERCIILMPEWNNFLFEKGYGICSDYIDKIEKML</sequence>
<reference evidence="1" key="1">
    <citation type="journal article" date="2020" name="Nature">
        <title>Giant virus diversity and host interactions through global metagenomics.</title>
        <authorList>
            <person name="Schulz F."/>
            <person name="Roux S."/>
            <person name="Paez-Espino D."/>
            <person name="Jungbluth S."/>
            <person name="Walsh D.A."/>
            <person name="Denef V.J."/>
            <person name="McMahon K.D."/>
            <person name="Konstantinidis K.T."/>
            <person name="Eloe-Fadrosh E.A."/>
            <person name="Kyrpides N.C."/>
            <person name="Woyke T."/>
        </authorList>
    </citation>
    <scope>NUCLEOTIDE SEQUENCE</scope>
    <source>
        <strain evidence="1">GVMAG-S-3300013094-109</strain>
    </source>
</reference>